<dbReference type="Proteomes" id="UP000318815">
    <property type="component" value="Unassembled WGS sequence"/>
</dbReference>
<dbReference type="RefSeq" id="WP_146306386.1">
    <property type="nucleotide sequence ID" value="NZ_VOHS01000018.1"/>
</dbReference>
<organism evidence="1 2">
    <name type="scientific">Chitinophaga pinensis</name>
    <dbReference type="NCBI Taxonomy" id="79329"/>
    <lineage>
        <taxon>Bacteria</taxon>
        <taxon>Pseudomonadati</taxon>
        <taxon>Bacteroidota</taxon>
        <taxon>Chitinophagia</taxon>
        <taxon>Chitinophagales</taxon>
        <taxon>Chitinophagaceae</taxon>
        <taxon>Chitinophaga</taxon>
    </lineage>
</organism>
<dbReference type="SUPFAM" id="SSF48208">
    <property type="entry name" value="Six-hairpin glycosidases"/>
    <property type="match status" value="1"/>
</dbReference>
<dbReference type="EMBL" id="VOHS01000018">
    <property type="protein sequence ID" value="TWV99150.1"/>
    <property type="molecule type" value="Genomic_DNA"/>
</dbReference>
<dbReference type="GO" id="GO:0005975">
    <property type="term" value="P:carbohydrate metabolic process"/>
    <property type="evidence" value="ECO:0007669"/>
    <property type="project" value="InterPro"/>
</dbReference>
<gene>
    <name evidence="1" type="ORF">FEF09_17920</name>
</gene>
<dbReference type="Gene3D" id="1.50.10.20">
    <property type="match status" value="1"/>
</dbReference>
<evidence type="ECO:0000313" key="2">
    <source>
        <dbReference type="Proteomes" id="UP000318815"/>
    </source>
</evidence>
<keyword evidence="1" id="KW-0808">Transferase</keyword>
<reference evidence="1 2" key="1">
    <citation type="submission" date="2019-08" db="EMBL/GenBank/DDBJ databases">
        <title>Whole genome sequencing of chitin degrading bacteria Chitinophaga pinensis YS16.</title>
        <authorList>
            <person name="Singh R.P."/>
            <person name="Manchanda G."/>
            <person name="Maurya I.K."/>
            <person name="Joshi N.K."/>
            <person name="Srivastava A.K."/>
        </authorList>
    </citation>
    <scope>NUCLEOTIDE SEQUENCE [LARGE SCALE GENOMIC DNA]</scope>
    <source>
        <strain evidence="1 2">YS-16</strain>
    </source>
</reference>
<sequence length="364" mass="41369">MRSHLQTAVPFPEKAFVPDELVLPPFNPAHLLNMTDSTGMIQHALRITPNRKEGYCTDDNARALLLTVLAWKHGRYPEALRLLSIYLSFIHYMQMDDGYFHNFLRYDKQIIYDGSSEDAYGRTLMALGYLTEYGPSPLLIKTAEDLFLKAAPHMDHLQSLRGMANSLAGLCLFVRSHTGDQEQLSRISLLADQLVHAYHIYSDDKWCWFEEVLTYDNAILPLGLLHAYEITRQENYLHTALEAMSFLESKVFHEEVLYPVGNNGWASKGGTTALFDQQPLDAMAMVLCYQQAFLVTGDNIHLQRLTQSWQWFMGANALQQPLYDEITGGCADGLQPDRVNENQGAESTIAFWIAYFTVAETLNK</sequence>
<keyword evidence="2" id="KW-1185">Reference proteome</keyword>
<dbReference type="OrthoDB" id="9765330at2"/>
<evidence type="ECO:0000313" key="1">
    <source>
        <dbReference type="EMBL" id="TWV99150.1"/>
    </source>
</evidence>
<comment type="caution">
    <text evidence="1">The sequence shown here is derived from an EMBL/GenBank/DDBJ whole genome shotgun (WGS) entry which is preliminary data.</text>
</comment>
<protein>
    <submittedName>
        <fullName evidence="1">Glycosyltransferase</fullName>
    </submittedName>
</protein>
<proteinExistence type="predicted"/>
<accession>A0A5C6LPD6</accession>
<name>A0A5C6LPD6_9BACT</name>
<dbReference type="GO" id="GO:0016740">
    <property type="term" value="F:transferase activity"/>
    <property type="evidence" value="ECO:0007669"/>
    <property type="project" value="UniProtKB-KW"/>
</dbReference>
<dbReference type="InterPro" id="IPR008928">
    <property type="entry name" value="6-hairpin_glycosidase_sf"/>
</dbReference>
<dbReference type="AlphaFoldDB" id="A0A5C6LPD6"/>